<feature type="transmembrane region" description="Helical" evidence="7">
    <location>
        <begin position="223"/>
        <end position="244"/>
    </location>
</feature>
<keyword evidence="3" id="KW-0808">Transferase</keyword>
<dbReference type="RefSeq" id="WP_304437010.1">
    <property type="nucleotide sequence ID" value="NZ_JAUKUC010000001.1"/>
</dbReference>
<feature type="transmembrane region" description="Helical" evidence="7">
    <location>
        <begin position="146"/>
        <end position="166"/>
    </location>
</feature>
<feature type="transmembrane region" description="Helical" evidence="7">
    <location>
        <begin position="172"/>
        <end position="188"/>
    </location>
</feature>
<feature type="transmembrane region" description="Helical" evidence="7">
    <location>
        <begin position="297"/>
        <end position="315"/>
    </location>
</feature>
<proteinExistence type="predicted"/>
<protein>
    <submittedName>
        <fullName evidence="8">Glycosyltransferase family 4 protein</fullName>
    </submittedName>
</protein>
<reference evidence="8" key="1">
    <citation type="journal article" date="2014" name="Int. J. Syst. Evol. Microbiol.">
        <title>Complete genome of a new Firmicutes species belonging to the dominant human colonic microbiota ('Ruminococcus bicirculans') reveals two chromosomes and a selective capacity to utilize plant glucans.</title>
        <authorList>
            <consortium name="NISC Comparative Sequencing Program"/>
            <person name="Wegmann U."/>
            <person name="Louis P."/>
            <person name="Goesmann A."/>
            <person name="Henrissat B."/>
            <person name="Duncan S.H."/>
            <person name="Flint H.J."/>
        </authorList>
    </citation>
    <scope>NUCLEOTIDE SEQUENCE</scope>
    <source>
        <strain evidence="8">CECT 8869</strain>
    </source>
</reference>
<reference evidence="8" key="2">
    <citation type="submission" date="2023-06" db="EMBL/GenBank/DDBJ databases">
        <authorList>
            <person name="Lucena T."/>
            <person name="Sun Q."/>
        </authorList>
    </citation>
    <scope>NUCLEOTIDE SEQUENCE</scope>
    <source>
        <strain evidence="8">CECT 8869</strain>
    </source>
</reference>
<evidence type="ECO:0000256" key="1">
    <source>
        <dbReference type="ARBA" id="ARBA00004651"/>
    </source>
</evidence>
<feature type="transmembrane region" description="Helical" evidence="7">
    <location>
        <begin position="195"/>
        <end position="217"/>
    </location>
</feature>
<feature type="transmembrane region" description="Helical" evidence="7">
    <location>
        <begin position="265"/>
        <end position="291"/>
    </location>
</feature>
<keyword evidence="9" id="KW-1185">Reference proteome</keyword>
<dbReference type="Proteomes" id="UP001168579">
    <property type="component" value="Unassembled WGS sequence"/>
</dbReference>
<dbReference type="PANTHER" id="PTHR22926">
    <property type="entry name" value="PHOSPHO-N-ACETYLMURAMOYL-PENTAPEPTIDE-TRANSFERASE"/>
    <property type="match status" value="1"/>
</dbReference>
<feature type="transmembrane region" description="Helical" evidence="7">
    <location>
        <begin position="68"/>
        <end position="85"/>
    </location>
</feature>
<dbReference type="CDD" id="cd06854">
    <property type="entry name" value="GT_WbpL_WbcO_like"/>
    <property type="match status" value="1"/>
</dbReference>
<evidence type="ECO:0000313" key="9">
    <source>
        <dbReference type="Proteomes" id="UP001168579"/>
    </source>
</evidence>
<dbReference type="EMBL" id="JAUKUC010000001">
    <property type="protein sequence ID" value="MDO1514302.1"/>
    <property type="molecule type" value="Genomic_DNA"/>
</dbReference>
<organism evidence="8 9">
    <name type="scientific">Maribacter confluentis</name>
    <dbReference type="NCBI Taxonomy" id="1656093"/>
    <lineage>
        <taxon>Bacteria</taxon>
        <taxon>Pseudomonadati</taxon>
        <taxon>Bacteroidota</taxon>
        <taxon>Flavobacteriia</taxon>
        <taxon>Flavobacteriales</taxon>
        <taxon>Flavobacteriaceae</taxon>
        <taxon>Maribacter</taxon>
    </lineage>
</organism>
<dbReference type="Pfam" id="PF00953">
    <property type="entry name" value="Glycos_transf_4"/>
    <property type="match status" value="1"/>
</dbReference>
<comment type="subcellular location">
    <subcellularLocation>
        <location evidence="1">Cell membrane</location>
        <topology evidence="1">Multi-pass membrane protein</topology>
    </subcellularLocation>
</comment>
<comment type="caution">
    <text evidence="8">The sequence shown here is derived from an EMBL/GenBank/DDBJ whole genome shotgun (WGS) entry which is preliminary data.</text>
</comment>
<keyword evidence="6 7" id="KW-0472">Membrane</keyword>
<evidence type="ECO:0000256" key="7">
    <source>
        <dbReference type="SAM" id="Phobius"/>
    </source>
</evidence>
<keyword evidence="5 7" id="KW-1133">Transmembrane helix</keyword>
<sequence>MNITPYIILGIILLALELIYLKIADKFNIIDKPNNRSSHVTPTIRGGGIIIFFAFILYAIWFKQLNPPFTYVLAAISMVAIISFIDDMISLSSKVRILVHILAFSLVFHSLELFSLYSLLTITGVYIFSIGFLNIYNFMDGINGITFLNTLVTYGILLILNIFYIPFAQTELLVTLSIATLVFGIFNYRKKPKCFAGDIGSITIGLSIIYFVLSFFLKTNNPLIFLILAMYIIDGGLTIIERLIRKENIFKPHKRHLYQVLANDHGMNHLVVSTSYFVMQLIFNLIAYLLISNGYSSFLLFMLPVAIVSIIYIIVKQKLNTKAKHL</sequence>
<name>A0ABT8RUY3_9FLAO</name>
<evidence type="ECO:0000256" key="6">
    <source>
        <dbReference type="ARBA" id="ARBA00023136"/>
    </source>
</evidence>
<evidence type="ECO:0000256" key="3">
    <source>
        <dbReference type="ARBA" id="ARBA00022679"/>
    </source>
</evidence>
<evidence type="ECO:0000313" key="8">
    <source>
        <dbReference type="EMBL" id="MDO1514302.1"/>
    </source>
</evidence>
<evidence type="ECO:0000256" key="5">
    <source>
        <dbReference type="ARBA" id="ARBA00022989"/>
    </source>
</evidence>
<dbReference type="PANTHER" id="PTHR22926:SF3">
    <property type="entry name" value="UNDECAPRENYL-PHOSPHATE ALPHA-N-ACETYLGLUCOSAMINYL 1-PHOSPHATE TRANSFERASE"/>
    <property type="match status" value="1"/>
</dbReference>
<feature type="transmembrane region" description="Helical" evidence="7">
    <location>
        <begin position="120"/>
        <end position="139"/>
    </location>
</feature>
<feature type="transmembrane region" description="Helical" evidence="7">
    <location>
        <begin position="6"/>
        <end position="23"/>
    </location>
</feature>
<keyword evidence="2" id="KW-1003">Cell membrane</keyword>
<feature type="transmembrane region" description="Helical" evidence="7">
    <location>
        <begin position="44"/>
        <end position="62"/>
    </location>
</feature>
<keyword evidence="4 7" id="KW-0812">Transmembrane</keyword>
<evidence type="ECO:0000256" key="4">
    <source>
        <dbReference type="ARBA" id="ARBA00022692"/>
    </source>
</evidence>
<evidence type="ECO:0000256" key="2">
    <source>
        <dbReference type="ARBA" id="ARBA00022475"/>
    </source>
</evidence>
<gene>
    <name evidence="8" type="ORF">Q2T41_16735</name>
</gene>
<accession>A0ABT8RUY3</accession>
<dbReference type="InterPro" id="IPR000715">
    <property type="entry name" value="Glycosyl_transferase_4"/>
</dbReference>